<dbReference type="EMBL" id="DRMS01000419">
    <property type="protein sequence ID" value="HFC93364.1"/>
    <property type="molecule type" value="Genomic_DNA"/>
</dbReference>
<organism evidence="1">
    <name type="scientific">Leucothrix mucor</name>
    <dbReference type="NCBI Taxonomy" id="45248"/>
    <lineage>
        <taxon>Bacteria</taxon>
        <taxon>Pseudomonadati</taxon>
        <taxon>Pseudomonadota</taxon>
        <taxon>Gammaproteobacteria</taxon>
        <taxon>Thiotrichales</taxon>
        <taxon>Thiotrichaceae</taxon>
        <taxon>Leucothrix</taxon>
    </lineage>
</organism>
<accession>A0A7V2WVZ6</accession>
<reference evidence="1" key="1">
    <citation type="journal article" date="2020" name="mSystems">
        <title>Genome- and Community-Level Interaction Insights into Carbon Utilization and Element Cycling Functions of Hydrothermarchaeota in Hydrothermal Sediment.</title>
        <authorList>
            <person name="Zhou Z."/>
            <person name="Liu Y."/>
            <person name="Xu W."/>
            <person name="Pan J."/>
            <person name="Luo Z.H."/>
            <person name="Li M."/>
        </authorList>
    </citation>
    <scope>NUCLEOTIDE SEQUENCE [LARGE SCALE GENOMIC DNA]</scope>
    <source>
        <strain evidence="1">HyVt-493</strain>
    </source>
</reference>
<protein>
    <submittedName>
        <fullName evidence="1">Uncharacterized protein</fullName>
    </submittedName>
</protein>
<proteinExistence type="predicted"/>
<comment type="caution">
    <text evidence="1">The sequence shown here is derived from an EMBL/GenBank/DDBJ whole genome shotgun (WGS) entry which is preliminary data.</text>
</comment>
<name>A0A7V2WVZ6_LEUMU</name>
<gene>
    <name evidence="1" type="ORF">ENJ51_11200</name>
</gene>
<feature type="non-terminal residue" evidence="1">
    <location>
        <position position="521"/>
    </location>
</feature>
<dbReference type="AlphaFoldDB" id="A0A7V2WVZ6"/>
<dbReference type="Proteomes" id="UP000885750">
    <property type="component" value="Unassembled WGS sequence"/>
</dbReference>
<evidence type="ECO:0000313" key="1">
    <source>
        <dbReference type="EMBL" id="HFC93364.1"/>
    </source>
</evidence>
<sequence length="521" mass="59496">MLNKILFNLLQQNAAINPLQDDAFEVPSTYKGYILPLRYLLAMHYLKHKVRVLDEFREEGLYPVPVDEFSQRLMARLSKKRGASSSLPLLSKPLKAWFVYPLLISALVISAWLFQDWLANQRLQAMLANRLPYYSDLLHRSLLFKYSGYEEAHKKVLTEIEKERGSILSQLPDKGDLKIVMEKGLLDLIDKDTTTEQIMLDFKAVNSVMDAHKIPYYITPKVLTVPCSSLIDAPLEEMLTLKKMESILTGSNPEKCHTTMLTIYHVAKRNHFDYGDVELPLFHVRRIDKVPAVDGALGLTFGKQGIGSIILLDRITEFATDSVIPALTFQGRNTLIPFWLQGYYDVEEAISKQYKQTLTAIYNSRAEIKQLKTTAKKILKNKRQMTTSRMRQTLQRADGASDQGVLGGGLDAISSLLGGQDKTNEKSKKKPEEIDYAILEKLNQALLPSIEYHEAYHQIDKEKWIEPAWVKKVFKNLSENGKEHALEELGAYLTQLSYTEQGADIWLTKILFFSLNSMMRN</sequence>